<comment type="caution">
    <text evidence="4">The sequence shown here is derived from an EMBL/GenBank/DDBJ whole genome shotgun (WGS) entry which is preliminary data.</text>
</comment>
<dbReference type="SUPFAM" id="SSF55729">
    <property type="entry name" value="Acyl-CoA N-acyltransferases (Nat)"/>
    <property type="match status" value="1"/>
</dbReference>
<dbReference type="PROSITE" id="PS51186">
    <property type="entry name" value="GNAT"/>
    <property type="match status" value="1"/>
</dbReference>
<dbReference type="AlphaFoldDB" id="A0A4R2M9P3"/>
<dbReference type="CDD" id="cd04301">
    <property type="entry name" value="NAT_SF"/>
    <property type="match status" value="1"/>
</dbReference>
<accession>A0A4R2M9P3</accession>
<dbReference type="GeneID" id="99686609"/>
<evidence type="ECO:0000313" key="5">
    <source>
        <dbReference type="Proteomes" id="UP000295106"/>
    </source>
</evidence>
<dbReference type="InterPro" id="IPR000182">
    <property type="entry name" value="GNAT_dom"/>
</dbReference>
<dbReference type="GO" id="GO:0016747">
    <property type="term" value="F:acyltransferase activity, transferring groups other than amino-acyl groups"/>
    <property type="evidence" value="ECO:0007669"/>
    <property type="project" value="InterPro"/>
</dbReference>
<dbReference type="EMBL" id="SLXD01000010">
    <property type="protein sequence ID" value="TCP01187.1"/>
    <property type="molecule type" value="Genomic_DNA"/>
</dbReference>
<proteinExistence type="predicted"/>
<dbReference type="RefSeq" id="WP_132648305.1">
    <property type="nucleotide sequence ID" value="NZ_CP181386.1"/>
</dbReference>
<protein>
    <submittedName>
        <fullName evidence="4">Acetyltransferase (GNAT) family protein</fullName>
    </submittedName>
</protein>
<evidence type="ECO:0000256" key="2">
    <source>
        <dbReference type="ARBA" id="ARBA00023315"/>
    </source>
</evidence>
<gene>
    <name evidence="4" type="ORF">EV684_110118</name>
</gene>
<name>A0A4R2M9P3_RUBGE</name>
<reference evidence="4 5" key="1">
    <citation type="submission" date="2019-03" db="EMBL/GenBank/DDBJ databases">
        <title>Genomic Encyclopedia of Type Strains, Phase IV (KMG-IV): sequencing the most valuable type-strain genomes for metagenomic binning, comparative biology and taxonomic classification.</title>
        <authorList>
            <person name="Goeker M."/>
        </authorList>
    </citation>
    <scope>NUCLEOTIDE SEQUENCE [LARGE SCALE GENOMIC DNA]</scope>
    <source>
        <strain evidence="4 5">DSM 1709</strain>
    </source>
</reference>
<evidence type="ECO:0000256" key="1">
    <source>
        <dbReference type="ARBA" id="ARBA00022679"/>
    </source>
</evidence>
<dbReference type="InterPro" id="IPR050832">
    <property type="entry name" value="Bact_Acetyltransf"/>
</dbReference>
<dbReference type="Pfam" id="PF00583">
    <property type="entry name" value="Acetyltransf_1"/>
    <property type="match status" value="1"/>
</dbReference>
<dbReference type="OrthoDB" id="5355033at2"/>
<organism evidence="4 5">
    <name type="scientific">Rubrivivax gelatinosus</name>
    <name type="common">Rhodocyclus gelatinosus</name>
    <name type="synonym">Rhodopseudomonas gelatinosa</name>
    <dbReference type="NCBI Taxonomy" id="28068"/>
    <lineage>
        <taxon>Bacteria</taxon>
        <taxon>Pseudomonadati</taxon>
        <taxon>Pseudomonadota</taxon>
        <taxon>Betaproteobacteria</taxon>
        <taxon>Burkholderiales</taxon>
        <taxon>Sphaerotilaceae</taxon>
        <taxon>Rubrivivax</taxon>
    </lineage>
</organism>
<evidence type="ECO:0000313" key="4">
    <source>
        <dbReference type="EMBL" id="TCP01187.1"/>
    </source>
</evidence>
<keyword evidence="1 4" id="KW-0808">Transferase</keyword>
<dbReference type="Proteomes" id="UP000295106">
    <property type="component" value="Unassembled WGS sequence"/>
</dbReference>
<feature type="domain" description="N-acetyltransferase" evidence="3">
    <location>
        <begin position="3"/>
        <end position="154"/>
    </location>
</feature>
<sequence>MSLVLLEADPLGADALALLRLAAAEARALYPEAFAPGAPEPGNRPTPPRGAYFVAHDGGRAVGMAAHQPLDADTSELRRLYVHPEARRLGVARALLAAVEAHARGQGFVCLRLETGHRQQPAMRLYEAAGWVPIAPFGPYVGDPTSVCYEKHLVPEHG</sequence>
<evidence type="ECO:0000259" key="3">
    <source>
        <dbReference type="PROSITE" id="PS51186"/>
    </source>
</evidence>
<dbReference type="PANTHER" id="PTHR43877">
    <property type="entry name" value="AMINOALKYLPHOSPHONATE N-ACETYLTRANSFERASE-RELATED-RELATED"/>
    <property type="match status" value="1"/>
</dbReference>
<dbReference type="PANTHER" id="PTHR43877:SF2">
    <property type="entry name" value="AMINOALKYLPHOSPHONATE N-ACETYLTRANSFERASE-RELATED"/>
    <property type="match status" value="1"/>
</dbReference>
<keyword evidence="2" id="KW-0012">Acyltransferase</keyword>
<dbReference type="Gene3D" id="3.40.630.30">
    <property type="match status" value="1"/>
</dbReference>
<dbReference type="InterPro" id="IPR016181">
    <property type="entry name" value="Acyl_CoA_acyltransferase"/>
</dbReference>